<dbReference type="GO" id="GO:0120120">
    <property type="term" value="C:bilobe structure"/>
    <property type="evidence" value="ECO:0000314"/>
    <property type="project" value="GeneDB"/>
</dbReference>
<feature type="repeat" description="WD" evidence="3">
    <location>
        <begin position="216"/>
        <end position="230"/>
    </location>
</feature>
<dbReference type="InterPro" id="IPR015943">
    <property type="entry name" value="WD40/YVTN_repeat-like_dom_sf"/>
</dbReference>
<feature type="region of interest" description="Disordered" evidence="5">
    <location>
        <begin position="438"/>
        <end position="474"/>
    </location>
</feature>
<name>Q38CF5_TRYB2</name>
<evidence type="ECO:0000313" key="7">
    <source>
        <dbReference type="Proteomes" id="UP000008524"/>
    </source>
</evidence>
<dbReference type="AlphaFoldDB" id="Q38CF5"/>
<dbReference type="RefSeq" id="XP_822343.1">
    <property type="nucleotide sequence ID" value="XM_817250.1"/>
</dbReference>
<dbReference type="STRING" id="185431.Q38CF5"/>
<proteinExistence type="predicted"/>
<feature type="region of interest" description="Disordered" evidence="5">
    <location>
        <begin position="1132"/>
        <end position="1186"/>
    </location>
</feature>
<evidence type="ECO:0000256" key="3">
    <source>
        <dbReference type="PROSITE-ProRule" id="PRU00221"/>
    </source>
</evidence>
<dbReference type="eggNOG" id="KOG0276">
    <property type="taxonomic scope" value="Eukaryota"/>
</dbReference>
<feature type="region of interest" description="Disordered" evidence="5">
    <location>
        <begin position="1023"/>
        <end position="1052"/>
    </location>
</feature>
<feature type="compositionally biased region" description="Polar residues" evidence="5">
    <location>
        <begin position="1167"/>
        <end position="1182"/>
    </location>
</feature>
<feature type="compositionally biased region" description="Basic and acidic residues" evidence="5">
    <location>
        <begin position="461"/>
        <end position="471"/>
    </location>
</feature>
<keyword evidence="7" id="KW-1185">Reference proteome</keyword>
<dbReference type="InterPro" id="IPR036322">
    <property type="entry name" value="WD40_repeat_dom_sf"/>
</dbReference>
<feature type="compositionally biased region" description="Basic and acidic residues" evidence="5">
    <location>
        <begin position="891"/>
        <end position="900"/>
    </location>
</feature>
<feature type="compositionally biased region" description="Polar residues" evidence="5">
    <location>
        <begin position="877"/>
        <end position="890"/>
    </location>
</feature>
<dbReference type="InterPro" id="IPR001680">
    <property type="entry name" value="WD40_rpt"/>
</dbReference>
<feature type="coiled-coil region" evidence="4">
    <location>
        <begin position="772"/>
        <end position="806"/>
    </location>
</feature>
<evidence type="ECO:0000256" key="2">
    <source>
        <dbReference type="ARBA" id="ARBA00022737"/>
    </source>
</evidence>
<feature type="region of interest" description="Disordered" evidence="5">
    <location>
        <begin position="877"/>
        <end position="906"/>
    </location>
</feature>
<protein>
    <submittedName>
        <fullName evidence="6">Uncharacterized protein</fullName>
    </submittedName>
</protein>
<keyword evidence="1 3" id="KW-0853">WD repeat</keyword>
<feature type="compositionally biased region" description="Polar residues" evidence="5">
    <location>
        <begin position="1023"/>
        <end position="1036"/>
    </location>
</feature>
<feature type="coiled-coil region" evidence="4">
    <location>
        <begin position="396"/>
        <end position="437"/>
    </location>
</feature>
<feature type="coiled-coil region" evidence="4">
    <location>
        <begin position="1057"/>
        <end position="1098"/>
    </location>
</feature>
<evidence type="ECO:0000256" key="4">
    <source>
        <dbReference type="SAM" id="Coils"/>
    </source>
</evidence>
<keyword evidence="2" id="KW-0677">Repeat</keyword>
<dbReference type="PROSITE" id="PS50294">
    <property type="entry name" value="WD_REPEATS_REGION"/>
    <property type="match status" value="1"/>
</dbReference>
<dbReference type="InParanoid" id="Q38CF5"/>
<evidence type="ECO:0000256" key="1">
    <source>
        <dbReference type="ARBA" id="ARBA00022574"/>
    </source>
</evidence>
<evidence type="ECO:0000256" key="5">
    <source>
        <dbReference type="SAM" id="MobiDB-lite"/>
    </source>
</evidence>
<dbReference type="PANTHER" id="PTHR19848">
    <property type="entry name" value="WD40 REPEAT PROTEIN"/>
    <property type="match status" value="1"/>
</dbReference>
<feature type="compositionally biased region" description="Basic and acidic residues" evidence="5">
    <location>
        <begin position="1037"/>
        <end position="1046"/>
    </location>
</feature>
<dbReference type="SMART" id="SM00320">
    <property type="entry name" value="WD40"/>
    <property type="match status" value="5"/>
</dbReference>
<dbReference type="Pfam" id="PF00400">
    <property type="entry name" value="WD40"/>
    <property type="match status" value="2"/>
</dbReference>
<dbReference type="PANTHER" id="PTHR19848:SF8">
    <property type="entry name" value="F-BOX AND WD REPEAT DOMAIN CONTAINING 7"/>
    <property type="match status" value="1"/>
</dbReference>
<dbReference type="Proteomes" id="UP000008524">
    <property type="component" value="Chromosome 10"/>
</dbReference>
<accession>Q38CF5</accession>
<feature type="repeat" description="WD" evidence="3">
    <location>
        <begin position="247"/>
        <end position="280"/>
    </location>
</feature>
<feature type="repeat" description="WD" evidence="3">
    <location>
        <begin position="117"/>
        <end position="148"/>
    </location>
</feature>
<dbReference type="Gene3D" id="2.130.10.10">
    <property type="entry name" value="YVTN repeat-like/Quinoprotein amine dehydrogenase"/>
    <property type="match status" value="2"/>
</dbReference>
<gene>
    <name evidence="6" type="ORF">Tb10.70.7300</name>
</gene>
<keyword evidence="4" id="KW-0175">Coiled coil</keyword>
<dbReference type="VEuPathDB" id="TriTrypDB:Tb927.10.850"/>
<dbReference type="OrthoDB" id="674604at2759"/>
<organism evidence="6 7">
    <name type="scientific">Trypanosoma brucei brucei (strain 927/4 GUTat10.1)</name>
    <dbReference type="NCBI Taxonomy" id="185431"/>
    <lineage>
        <taxon>Eukaryota</taxon>
        <taxon>Discoba</taxon>
        <taxon>Euglenozoa</taxon>
        <taxon>Kinetoplastea</taxon>
        <taxon>Metakinetoplastina</taxon>
        <taxon>Trypanosomatida</taxon>
        <taxon>Trypanosomatidae</taxon>
        <taxon>Trypanosoma</taxon>
    </lineage>
</organism>
<dbReference type="KEGG" id="tbr:Tb10.70.7300"/>
<evidence type="ECO:0000313" key="6">
    <source>
        <dbReference type="EMBL" id="EAN77515.1"/>
    </source>
</evidence>
<sequence>MAMRRSSPSPRPRVRSASVASIPDTQRCEGILSSRSIAGTARSIEYVGDRCVWAAAVDGRVLVYSLSDGEVVAEAAVRENTFCTVLRLVSRRRIWAGFADGFICCYDSSTANLLNEFVQHDGAVNCLATTPYSEFVYSGGEDWKVYQWLKESCTYVRLFSGHSNAVRCVVAHIVESASTRSVSEGVRSLGDDMYNNEEDEGGEGCNARVNESMEEYIISGSDDMTIKIWDPRAPLQIELNLACLTTLRGHNGGVHSMEVFRRKQELWSGDGEGALRVWDLHDVRKPSCVAVLEGQHSASISSIVRIDSCMWSSGKDSFVVLWDAYEKVALRRFVPGGRAASRPIFVMRRLYRAAHWVIWLGGLDRNIHSLSFAADGDIDGKLLRSEKRCAANKLRYMRLQERTMELCTLVEELEEKNKALETQVQQLNALLHRSLEASQPLDHGSGRSRSAGKGGVTFRRLKSDAEGDKAPSRLAVDTTLKLPSGIASRCSTADPSPEKSFKKDVRAWEKQEKQTITGDISDGQKLIDQMELITSAEFTLQDVSGVDGTSRLAFEAYKKEVELKLAEEELSRQALQRELAEATKYKTMWETKNDALRDAYEQIENLQRNLEGEQRYVNDLLQEMAQLSNKKVRGEGEEDLPCADNRTPTEPRDPSTGYSLYKSIPGNYWDNICTNYPDVLRDTLFSELSELVSSLGAVVTNIAYASTGECLLVEAVVGPTTVGREKMQSCLELHAFPQTRTLHESMSTPFRKDASVKKSEKDNGWKLLVEAKERAEMERDEALAVLQEATDELEAMYEYQRQVEERRAKTPGLCDITALRDQKNSSVTSSTSQACTKVPIYVATAEEYEEVLAVMGKLERERDEVLQLLQKSQANSVSTTNKATSTSFIDSQHRQHREDTAASQTVSVNEYSRVVAEKEGAEAECREARRKLQKALHELESLQKLHLQAEEQRSRTRGLAGSTRLHGRKSTNESLLESREGTKVPIYVATAEEYEEVLAVMGKLERERDEVLQLLQKSQANSVSTTNKATSTSFIDSQHRQHREDTAASQTVSVNEYSRVVAEKEGAEAECREARRKLQKALHELESLQKLHLQAEEEWRKKLNSSGYSESSWRGGKKPLLSFYPDGDPTLRGLGSGEHVKTDDTDALLSGEEVADHRLRGGRRNPSKGSTTFGSSDRTASADQRRSRLLPTASDIDIATGHVTPGLGSYFHNLAAKEEYASAATQNLTRPVDVGALDLKTSKFSRYRCMLGEMWGPLVKRYRALVEDVFLMEVFRATSIPPNYVKGLEFGRGGLFVEVDIYDVHSCENVNLCLQRHKFSVLDKLIRLSQSCSATAHDPHQLGEETSASQRGPGCVAERNLGLNGESRKFFQQTSHCIDEAQAKELDAFRCRRAFANSLRRGEETLRSLLISQSEIDPKVPVDSLALQREPIYCVTLDEYRCVLRQLGAASRRVTQRQRDISGDEQTRLWNEHVVKQAEKERRFARRLSHPYPQFAKGSHTE</sequence>
<feature type="region of interest" description="Disordered" evidence="5">
    <location>
        <begin position="630"/>
        <end position="657"/>
    </location>
</feature>
<dbReference type="PaxDb" id="5691-EAN77515"/>
<dbReference type="EMBL" id="CM000208">
    <property type="protein sequence ID" value="EAN77515.1"/>
    <property type="molecule type" value="Genomic_DNA"/>
</dbReference>
<reference evidence="6 7" key="2">
    <citation type="journal article" date="2005" name="Science">
        <title>The genome of the African trypanosome Trypanosoma brucei.</title>
        <authorList>
            <person name="Berriman M."/>
            <person name="Ghedin E."/>
            <person name="Hertz-Fowler C."/>
            <person name="Blandin G."/>
            <person name="Renauld H."/>
            <person name="Bartholomeu D.C."/>
            <person name="Lennard N.J."/>
            <person name="Caler E."/>
            <person name="Hamlin N.E."/>
            <person name="Haas B."/>
            <person name="Bohme U."/>
            <person name="Hannick L."/>
            <person name="Aslett M.A."/>
            <person name="Shallom J."/>
            <person name="Marcello L."/>
            <person name="Hou L."/>
            <person name="Wickstead B."/>
            <person name="Alsmark U.C."/>
            <person name="Arrowsmith C."/>
            <person name="Atkin R.J."/>
            <person name="Barron A.J."/>
            <person name="Bringaud F."/>
            <person name="Brooks K."/>
            <person name="Carrington M."/>
            <person name="Cherevach I."/>
            <person name="Chillingworth T.J."/>
            <person name="Churcher C."/>
            <person name="Clark L.N."/>
            <person name="Corton C.H."/>
            <person name="Cronin A."/>
            <person name="Davies R.M."/>
            <person name="Doggett J."/>
            <person name="Djikeng A."/>
            <person name="Feldblyum T."/>
            <person name="Field M.C."/>
            <person name="Fraser A."/>
            <person name="Goodhead I."/>
            <person name="Hance Z."/>
            <person name="Harper D."/>
            <person name="Harris B.R."/>
            <person name="Hauser H."/>
            <person name="Hostetler J."/>
            <person name="Ivens A."/>
            <person name="Jagels K."/>
            <person name="Johnson D."/>
            <person name="Johnson J."/>
            <person name="Jones K."/>
            <person name="Kerhornou A.X."/>
            <person name="Koo H."/>
            <person name="Larke N."/>
            <person name="Landfear S."/>
            <person name="Larkin C."/>
            <person name="Leech V."/>
            <person name="Line A."/>
            <person name="Lord A."/>
            <person name="Macleod A."/>
            <person name="Mooney P.J."/>
            <person name="Moule S."/>
            <person name="Martin D.M."/>
            <person name="Morgan G.W."/>
            <person name="Mungall K."/>
            <person name="Norbertczak H."/>
            <person name="Ormond D."/>
            <person name="Pai G."/>
            <person name="Peacock C.S."/>
            <person name="Peterson J."/>
            <person name="Quail M.A."/>
            <person name="Rabbinowitsch E."/>
            <person name="Rajandream M.A."/>
            <person name="Reitter C."/>
            <person name="Salzberg S.L."/>
            <person name="Sanders M."/>
            <person name="Schobel S."/>
            <person name="Sharp S."/>
            <person name="Simmonds M."/>
            <person name="Simpson A.J."/>
            <person name="Tallon L."/>
            <person name="Turner C.M."/>
            <person name="Tait A."/>
            <person name="Tivey A.R."/>
            <person name="Van Aken S."/>
            <person name="Walker D."/>
            <person name="Wanless D."/>
            <person name="Wang S."/>
            <person name="White B."/>
            <person name="White O."/>
            <person name="Whitehead S."/>
            <person name="Woodward J."/>
            <person name="Wortman J."/>
            <person name="Adams M.D."/>
            <person name="Embley T.M."/>
            <person name="Gull K."/>
            <person name="Ullu E."/>
            <person name="Barry J.D."/>
            <person name="Fairlamb A.H."/>
            <person name="Opperdoes F."/>
            <person name="Barrell B.G."/>
            <person name="Donelson J.E."/>
            <person name="Hall N."/>
            <person name="Fraser C.M."/>
            <person name="Melville S.E."/>
            <person name="El-Sayed N.M."/>
        </authorList>
    </citation>
    <scope>NUCLEOTIDE SEQUENCE [LARGE SCALE GENOMIC DNA]</scope>
    <source>
        <strain evidence="6 7">927/4 GUTat10.1</strain>
    </source>
</reference>
<reference evidence="6 7" key="1">
    <citation type="journal article" date="2005" name="Science">
        <title>Comparative genomics of trypanosomatid parasitic protozoa.</title>
        <authorList>
            <person name="El-Sayed N.M."/>
            <person name="Myler P.J."/>
            <person name="Blandin G."/>
            <person name="Berriman M."/>
            <person name="Crabtree J."/>
            <person name="Aggarwal G."/>
            <person name="Caler E."/>
            <person name="Renauld H."/>
            <person name="Worthey E.A."/>
            <person name="Hertz-Fowler C."/>
            <person name="Ghedin E."/>
            <person name="Peacock C."/>
            <person name="Bartholomeu D.C."/>
            <person name="Haas B.J."/>
            <person name="Tran A.N."/>
            <person name="Wortman J.R."/>
            <person name="Alsmark U.C."/>
            <person name="Angiuoli S."/>
            <person name="Anupama A."/>
            <person name="Badger J."/>
            <person name="Bringaud F."/>
            <person name="Cadag E."/>
            <person name="Carlton J.M."/>
            <person name="Cerqueira G.C."/>
            <person name="Creasy T."/>
            <person name="Delcher A.L."/>
            <person name="Djikeng A."/>
            <person name="Embley T.M."/>
            <person name="Hauser C."/>
            <person name="Ivens A.C."/>
            <person name="Kummerfeld S.K."/>
            <person name="Pereira-Leal J.B."/>
            <person name="Nilsson D."/>
            <person name="Peterson J."/>
            <person name="Salzberg S.L."/>
            <person name="Shallom J."/>
            <person name="Silva J.C."/>
            <person name="Sundaram J."/>
            <person name="Westenberger S."/>
            <person name="White O."/>
            <person name="Melville S.E."/>
            <person name="Donelson J.E."/>
            <person name="Andersson B."/>
            <person name="Stuart K.D."/>
            <person name="Hall N."/>
        </authorList>
    </citation>
    <scope>NUCLEOTIDE SEQUENCE [LARGE SCALE GENOMIC DNA]</scope>
    <source>
        <strain evidence="6 7">927/4 GUTat10.1</strain>
    </source>
</reference>
<dbReference type="PROSITE" id="PS50082">
    <property type="entry name" value="WD_REPEATS_2"/>
    <property type="match status" value="3"/>
</dbReference>
<dbReference type="GeneID" id="3662838"/>
<feature type="region of interest" description="Disordered" evidence="5">
    <location>
        <begin position="950"/>
        <end position="977"/>
    </location>
</feature>
<dbReference type="SUPFAM" id="SSF50978">
    <property type="entry name" value="WD40 repeat-like"/>
    <property type="match status" value="1"/>
</dbReference>